<dbReference type="OrthoDB" id="5484550at2"/>
<dbReference type="PANTHER" id="PTHR36932:SF1">
    <property type="entry name" value="CAPSULAR POLYSACCHARIDE BIOSYNTHESIS PROTEIN"/>
    <property type="match status" value="1"/>
</dbReference>
<evidence type="ECO:0000313" key="1">
    <source>
        <dbReference type="EMBL" id="CUS37603.1"/>
    </source>
</evidence>
<gene>
    <name evidence="1" type="ORF">COMA1_40136</name>
</gene>
<dbReference type="Gene3D" id="3.40.50.12780">
    <property type="entry name" value="N-terminal domain of ligase-like"/>
    <property type="match status" value="1"/>
</dbReference>
<keyword evidence="2" id="KW-1185">Reference proteome</keyword>
<reference evidence="1 2" key="1">
    <citation type="submission" date="2015-10" db="EMBL/GenBank/DDBJ databases">
        <authorList>
            <person name="Gilbert D.G."/>
        </authorList>
    </citation>
    <scope>NUCLEOTIDE SEQUENCE [LARGE SCALE GENOMIC DNA]</scope>
    <source>
        <strain evidence="1">COMA1</strain>
    </source>
</reference>
<dbReference type="PANTHER" id="PTHR36932">
    <property type="entry name" value="CAPSULAR POLYSACCHARIDE BIOSYNTHESIS PROTEIN"/>
    <property type="match status" value="1"/>
</dbReference>
<dbReference type="InterPro" id="IPR042099">
    <property type="entry name" value="ANL_N_sf"/>
</dbReference>
<accession>A0A0S4LJ66</accession>
<dbReference type="SUPFAM" id="SSF56801">
    <property type="entry name" value="Acetyl-CoA synthetase-like"/>
    <property type="match status" value="1"/>
</dbReference>
<evidence type="ECO:0000313" key="2">
    <source>
        <dbReference type="Proteomes" id="UP000199032"/>
    </source>
</evidence>
<protein>
    <submittedName>
        <fullName evidence="1">Coenzyme F390 synthetase-like protein</fullName>
    </submittedName>
</protein>
<proteinExistence type="predicted"/>
<name>A0A0S4LJ66_9BACT</name>
<dbReference type="Proteomes" id="UP000199032">
    <property type="component" value="Unassembled WGS sequence"/>
</dbReference>
<dbReference type="InterPro" id="IPR053158">
    <property type="entry name" value="CapK_Type1_Caps_Biosynth"/>
</dbReference>
<dbReference type="EMBL" id="CZQA01000010">
    <property type="protein sequence ID" value="CUS37603.1"/>
    <property type="molecule type" value="Genomic_DNA"/>
</dbReference>
<organism evidence="1 2">
    <name type="scientific">Candidatus Nitrospira nitrosa</name>
    <dbReference type="NCBI Taxonomy" id="1742972"/>
    <lineage>
        <taxon>Bacteria</taxon>
        <taxon>Pseudomonadati</taxon>
        <taxon>Nitrospirota</taxon>
        <taxon>Nitrospiria</taxon>
        <taxon>Nitrospirales</taxon>
        <taxon>Nitrospiraceae</taxon>
        <taxon>Nitrospira</taxon>
    </lineage>
</organism>
<sequence length="454" mass="52167">MTAEDVYKSLPITLQHVACSVEGWRLSNRRYNHEFREIQRTLDRRAGSLLEEQRQLRRVRLHAHVQAALGCPFWKKRFEQHGVNASVENLEDEVRKLPVLTKPEVQEHAKVIRNPGVEEDRLLSSHTSGTTGSGLVFYETVTAEKERWAVWWRYRAWHGLTQDMWCGYFGGRSVVPLRQSAPPFWRLNYPARQILFSGYHLSPTTAGAYLDALDKYSPPWLHGYPSLLSLIASYLLERGKSLKRTPTVVTTGAENLLPQQKQLMEKAFGCPVRQHYGQAESVANISECPDGHLHVDEDFSLVEFLPVDEQSDVYKIVGTNWSNPAFPLIRYDTGDHVRLPTERPSCQMSGRVVESIDGRKEDYVVLPSGVRLGRLDHIFKDLTQVREAQICQPERKTIIFKIVKREGYGPEDERRLLDEACKRLGREVAIRVEYVSFLKRSRTGKLRFVVSEVS</sequence>
<dbReference type="STRING" id="1742972.COMA1_40136"/>
<dbReference type="AlphaFoldDB" id="A0A0S4LJ66"/>